<evidence type="ECO:0000256" key="6">
    <source>
        <dbReference type="ARBA" id="ARBA00022741"/>
    </source>
</evidence>
<dbReference type="InterPro" id="IPR011527">
    <property type="entry name" value="ABC1_TM_dom"/>
</dbReference>
<dbReference type="PROSITE" id="PS00211">
    <property type="entry name" value="ABC_TRANSPORTER_1"/>
    <property type="match status" value="1"/>
</dbReference>
<feature type="transmembrane region" description="Helical" evidence="12">
    <location>
        <begin position="314"/>
        <end position="339"/>
    </location>
</feature>
<keyword evidence="9 12" id="KW-0472">Membrane</keyword>
<feature type="region of interest" description="Disordered" evidence="11">
    <location>
        <begin position="1442"/>
        <end position="1462"/>
    </location>
</feature>
<keyword evidence="5" id="KW-0677">Repeat</keyword>
<dbReference type="InterPro" id="IPR003593">
    <property type="entry name" value="AAA+_ATPase"/>
</dbReference>
<keyword evidence="4 12" id="KW-0812">Transmembrane</keyword>
<dbReference type="SMART" id="SM00382">
    <property type="entry name" value="AAA"/>
    <property type="match status" value="2"/>
</dbReference>
<organism evidence="15 16">
    <name type="scientific">Gomphillus americanus</name>
    <dbReference type="NCBI Taxonomy" id="1940652"/>
    <lineage>
        <taxon>Eukaryota</taxon>
        <taxon>Fungi</taxon>
        <taxon>Dikarya</taxon>
        <taxon>Ascomycota</taxon>
        <taxon>Pezizomycotina</taxon>
        <taxon>Lecanoromycetes</taxon>
        <taxon>OSLEUM clade</taxon>
        <taxon>Ostropomycetidae</taxon>
        <taxon>Ostropales</taxon>
        <taxon>Graphidaceae</taxon>
        <taxon>Gomphilloideae</taxon>
        <taxon>Gomphillus</taxon>
    </lineage>
</organism>
<feature type="transmembrane region" description="Helical" evidence="12">
    <location>
        <begin position="273"/>
        <end position="294"/>
    </location>
</feature>
<evidence type="ECO:0000256" key="7">
    <source>
        <dbReference type="ARBA" id="ARBA00022840"/>
    </source>
</evidence>
<feature type="domain" description="ABC transporter" evidence="13">
    <location>
        <begin position="648"/>
        <end position="899"/>
    </location>
</feature>
<evidence type="ECO:0000313" key="15">
    <source>
        <dbReference type="EMBL" id="CAF9929097.1"/>
    </source>
</evidence>
<dbReference type="GO" id="GO:0005737">
    <property type="term" value="C:cytoplasm"/>
    <property type="evidence" value="ECO:0007669"/>
    <property type="project" value="UniProtKB-ARBA"/>
</dbReference>
<dbReference type="Pfam" id="PF00005">
    <property type="entry name" value="ABC_tran"/>
    <property type="match status" value="2"/>
</dbReference>
<feature type="transmembrane region" description="Helical" evidence="12">
    <location>
        <begin position="1232"/>
        <end position="1251"/>
    </location>
</feature>
<proteinExistence type="inferred from homology"/>
<accession>A0A8H3FQ33</accession>
<dbReference type="Gene3D" id="1.20.1560.10">
    <property type="entry name" value="ABC transporter type 1, transmembrane domain"/>
    <property type="match status" value="2"/>
</dbReference>
<evidence type="ECO:0000256" key="2">
    <source>
        <dbReference type="ARBA" id="ARBA00009726"/>
    </source>
</evidence>
<evidence type="ECO:0000256" key="3">
    <source>
        <dbReference type="ARBA" id="ARBA00022448"/>
    </source>
</evidence>
<evidence type="ECO:0000259" key="14">
    <source>
        <dbReference type="PROSITE" id="PS50929"/>
    </source>
</evidence>
<evidence type="ECO:0000256" key="8">
    <source>
        <dbReference type="ARBA" id="ARBA00022989"/>
    </source>
</evidence>
<feature type="transmembrane region" description="Helical" evidence="12">
    <location>
        <begin position="1149"/>
        <end position="1167"/>
    </location>
</feature>
<keyword evidence="16" id="KW-1185">Reference proteome</keyword>
<evidence type="ECO:0000259" key="13">
    <source>
        <dbReference type="PROSITE" id="PS50893"/>
    </source>
</evidence>
<dbReference type="Gene3D" id="3.40.50.300">
    <property type="entry name" value="P-loop containing nucleotide triphosphate hydrolases"/>
    <property type="match status" value="2"/>
</dbReference>
<evidence type="ECO:0000256" key="10">
    <source>
        <dbReference type="ARBA" id="ARBA00023180"/>
    </source>
</evidence>
<dbReference type="InterPro" id="IPR050173">
    <property type="entry name" value="ABC_transporter_C-like"/>
</dbReference>
<feature type="compositionally biased region" description="Polar residues" evidence="11">
    <location>
        <begin position="1442"/>
        <end position="1453"/>
    </location>
</feature>
<dbReference type="OrthoDB" id="6500128at2759"/>
<evidence type="ECO:0000313" key="16">
    <source>
        <dbReference type="Proteomes" id="UP000664169"/>
    </source>
</evidence>
<dbReference type="FunFam" id="1.20.1560.10:FF:000013">
    <property type="entry name" value="ABC transporter C family member 2"/>
    <property type="match status" value="1"/>
</dbReference>
<dbReference type="InterPro" id="IPR003439">
    <property type="entry name" value="ABC_transporter-like_ATP-bd"/>
</dbReference>
<dbReference type="FunFam" id="3.40.50.300:FF:000825">
    <property type="entry name" value="ABC bile acid transporter"/>
    <property type="match status" value="1"/>
</dbReference>
<gene>
    <name evidence="15" type="ORF">GOMPHAMPRED_005314</name>
</gene>
<dbReference type="InterPro" id="IPR027417">
    <property type="entry name" value="P-loop_NTPase"/>
</dbReference>
<dbReference type="CDD" id="cd18604">
    <property type="entry name" value="ABC_6TM_VMR1_D2_like"/>
    <property type="match status" value="1"/>
</dbReference>
<keyword evidence="10" id="KW-0325">Glycoprotein</keyword>
<name>A0A8H3FQ33_9LECA</name>
<evidence type="ECO:0000256" key="9">
    <source>
        <dbReference type="ARBA" id="ARBA00023136"/>
    </source>
</evidence>
<dbReference type="SUPFAM" id="SSF52540">
    <property type="entry name" value="P-loop containing nucleoside triphosphate hydrolases"/>
    <property type="match status" value="2"/>
</dbReference>
<evidence type="ECO:0000256" key="4">
    <source>
        <dbReference type="ARBA" id="ARBA00022692"/>
    </source>
</evidence>
<dbReference type="GO" id="GO:0140359">
    <property type="term" value="F:ABC-type transporter activity"/>
    <property type="evidence" value="ECO:0007669"/>
    <property type="project" value="InterPro"/>
</dbReference>
<dbReference type="PROSITE" id="PS50893">
    <property type="entry name" value="ABC_TRANSPORTER_2"/>
    <property type="match status" value="2"/>
</dbReference>
<feature type="transmembrane region" description="Helical" evidence="12">
    <location>
        <begin position="168"/>
        <end position="188"/>
    </location>
</feature>
<feature type="domain" description="ABC transporter" evidence="13">
    <location>
        <begin position="1320"/>
        <end position="1582"/>
    </location>
</feature>
<feature type="transmembrane region" description="Helical" evidence="12">
    <location>
        <begin position="456"/>
        <end position="473"/>
    </location>
</feature>
<feature type="region of interest" description="Disordered" evidence="11">
    <location>
        <begin position="388"/>
        <end position="428"/>
    </location>
</feature>
<evidence type="ECO:0000256" key="11">
    <source>
        <dbReference type="SAM" id="MobiDB-lite"/>
    </source>
</evidence>
<dbReference type="CDD" id="cd18596">
    <property type="entry name" value="ABC_6TM_VMR1_D1_like"/>
    <property type="match status" value="1"/>
</dbReference>
<reference evidence="15" key="1">
    <citation type="submission" date="2021-03" db="EMBL/GenBank/DDBJ databases">
        <authorList>
            <person name="Tagirdzhanova G."/>
        </authorList>
    </citation>
    <scope>NUCLEOTIDE SEQUENCE</scope>
</reference>
<dbReference type="PANTHER" id="PTHR24223">
    <property type="entry name" value="ATP-BINDING CASSETTE SUB-FAMILY C"/>
    <property type="match status" value="1"/>
</dbReference>
<dbReference type="InterPro" id="IPR036640">
    <property type="entry name" value="ABC1_TM_sf"/>
</dbReference>
<dbReference type="SUPFAM" id="SSF90123">
    <property type="entry name" value="ABC transporter transmembrane region"/>
    <property type="match status" value="2"/>
</dbReference>
<dbReference type="Proteomes" id="UP000664169">
    <property type="component" value="Unassembled WGS sequence"/>
</dbReference>
<dbReference type="GO" id="GO:0016887">
    <property type="term" value="F:ATP hydrolysis activity"/>
    <property type="evidence" value="ECO:0007669"/>
    <property type="project" value="InterPro"/>
</dbReference>
<keyword evidence="6" id="KW-0547">Nucleotide-binding</keyword>
<keyword evidence="7" id="KW-0067">ATP-binding</keyword>
<protein>
    <recommendedName>
        <fullName evidence="17">ATP-dependent bile acid permease</fullName>
    </recommendedName>
</protein>
<sequence length="1601" mass="177164">MVESHNEGVIAAGVSTGVVAILTIPVLLSLARRLGFTNKRYEPLSDDLYEDEDGRASQQSQEEFSTWIPRSITLLAASLGLLDQIANGAYLVAESNLPFEDVLEAWLRVGAWALITLQSANLFIEKGPVARFHIGVRIAGSCIPVAVVITLVNLVWRHYHTWNGDPLATFEGVQAAMVLITFVASLSIPRRPSVFLNEKLVDNRYATSFIGRISFAWPYKTLAFAKKNRKMTIDDVPLLSDNLRSRTLLDGFHKSYKFKSLWARMLWYFRGPLLETSSLVSLCAALQFVPQLAMYNILKLIESKFPGMPIAGQAYLYVLGLGCSMLINAFLETWLFWAVEAHVGIPARSTLSSLIFEKSTRKKNVQGKQKKKTPGAVAEGEENAKVIVNEGSNNSRPTVSNPAPSKTDTVVATGDEKKEVSDEENDEVEGKKTRQAVINLIAVDTQRFQAFMTYSYFYPNFIVKITVSMIFLLEIIGWAPLLAGLAALACNIPFNIYFSRKYTSQVNRLMKFRDEKLAIVTEALQGIRQIKYSAIEQQWYQRISSKRADELGAQWSAFLYDIGLASCWISGPVLLSAASLATYALINHDLSASVAFTTIAVLAQIEVTLAVLPELITNGIDAFVSINRIDKFLKTAEIEDIRDESREIIFKDASIAWPAESLEEDEDRFVLKNVKLHFPNRELSVISGKTGSGKTLLLNALLGEIELLKGTIEIPLPPPLSERYDDQANAGNWIIDDAVSYVPQIPWIENATIKDNILFGLPYSEKRYKKTIQVCALEPDLEILQDGEMTEVGSTGIGLSGGQKWRVSFARALYSRAGILILDDIFSAVDAHVGRQLYEEALTGELGTGRTRILVTHHVGLVLPKTKYLVTLGDGIVEHAGTVSDLSAAGVLNEVLEAENEEAGPSTESNVEGAVDSDALTKVMSRASERKIDNGTIDTKGTKAPKKFVEVEARETGAIKTRIYKAYLRESGGWLYWIPIAIAYLGSLALTLTRPYWVSVWTRSYEDMRPRIAAMTPHSQVMMMPPSLNSSINLQQDAENHTLFYLSIYLALSAGSIIIGTCKYLSIFLASLRASKRLFDALCSNVLHAPLRWIDTTPIGRILNRFTADFNVIDSNIANQASFFMYQFLELMGITVVGCVFVSAYIIPLAVVLLVFVIWLAVFYLAGAREVKRLESNAKSPVFEQFGSFLIGITSVRAYSKAPEYIDRMYHKIDTHLSAYYLQWLFNRWMGFRQSVVGAIFATVVAFILISNNALDASLAGFTLSFVIQYTRSIIWTIRCYAQLEMSMNAVERVVEFSELATEDKGGHSVPAGWPTQGRLEIADLEVAYAKDLPSVLKGLSFTVEKGQRIGIVGRTGSGKSTLTLALFRFLSEFRAGTIHIDGIDISKIKLHDLRSRLAIIPQDPVLFSGTVRSNLDDFDEYTDAELRSALERVHLISTSSTANTSGTLTPTDAETRGDDGIATDKNTNIFKSLDSQISEGGLNISQGQRQLLCLARAIARKPKIMVLDEATSAVDMATDELIQQSIRSEFANCTLLVIAHRLSTIADFDRILVMGDGVAKEFGTPKELLDIEGGIFKSMVESSGEKERLESVIHGGKKTT</sequence>
<dbReference type="Pfam" id="PF00664">
    <property type="entry name" value="ABC_membrane"/>
    <property type="match status" value="2"/>
</dbReference>
<keyword evidence="3" id="KW-0813">Transport</keyword>
<dbReference type="GO" id="GO:0016020">
    <property type="term" value="C:membrane"/>
    <property type="evidence" value="ECO:0007669"/>
    <property type="project" value="UniProtKB-SubCell"/>
</dbReference>
<dbReference type="PROSITE" id="PS50929">
    <property type="entry name" value="ABC_TM1F"/>
    <property type="match status" value="2"/>
</dbReference>
<feature type="transmembrane region" description="Helical" evidence="12">
    <location>
        <begin position="974"/>
        <end position="997"/>
    </location>
</feature>
<dbReference type="PANTHER" id="PTHR24223:SF456">
    <property type="entry name" value="MULTIDRUG RESISTANCE-ASSOCIATED PROTEIN LETHAL(2)03659"/>
    <property type="match status" value="1"/>
</dbReference>
<keyword evidence="8 12" id="KW-1133">Transmembrane helix</keyword>
<dbReference type="EMBL" id="CAJPDQ010000031">
    <property type="protein sequence ID" value="CAF9929097.1"/>
    <property type="molecule type" value="Genomic_DNA"/>
</dbReference>
<evidence type="ECO:0008006" key="17">
    <source>
        <dbReference type="Google" id="ProtNLM"/>
    </source>
</evidence>
<comment type="subcellular location">
    <subcellularLocation>
        <location evidence="1">Membrane</location>
        <topology evidence="1">Multi-pass membrane protein</topology>
    </subcellularLocation>
</comment>
<feature type="transmembrane region" description="Helical" evidence="12">
    <location>
        <begin position="12"/>
        <end position="31"/>
    </location>
</feature>
<evidence type="ECO:0000256" key="1">
    <source>
        <dbReference type="ARBA" id="ARBA00004141"/>
    </source>
</evidence>
<feature type="transmembrane region" description="Helical" evidence="12">
    <location>
        <begin position="136"/>
        <end position="156"/>
    </location>
</feature>
<feature type="compositionally biased region" description="Polar residues" evidence="11">
    <location>
        <begin position="390"/>
        <end position="410"/>
    </location>
</feature>
<dbReference type="InterPro" id="IPR017871">
    <property type="entry name" value="ABC_transporter-like_CS"/>
</dbReference>
<comment type="caution">
    <text evidence="15">The sequence shown here is derived from an EMBL/GenBank/DDBJ whole genome shotgun (WGS) entry which is preliminary data.</text>
</comment>
<feature type="domain" description="ABC transmembrane type-1" evidence="14">
    <location>
        <begin position="980"/>
        <end position="1286"/>
    </location>
</feature>
<feature type="transmembrane region" description="Helical" evidence="12">
    <location>
        <begin position="479"/>
        <end position="498"/>
    </location>
</feature>
<dbReference type="CDD" id="cd03250">
    <property type="entry name" value="ABCC_MRP_domain1"/>
    <property type="match status" value="1"/>
</dbReference>
<evidence type="ECO:0000256" key="12">
    <source>
        <dbReference type="SAM" id="Phobius"/>
    </source>
</evidence>
<evidence type="ECO:0000256" key="5">
    <source>
        <dbReference type="ARBA" id="ARBA00022737"/>
    </source>
</evidence>
<dbReference type="CDD" id="cd03244">
    <property type="entry name" value="ABCC_MRP_domain2"/>
    <property type="match status" value="1"/>
</dbReference>
<feature type="domain" description="ABC transmembrane type-1" evidence="14">
    <location>
        <begin position="437"/>
        <end position="621"/>
    </location>
</feature>
<feature type="transmembrane region" description="Helical" evidence="12">
    <location>
        <begin position="1123"/>
        <end position="1143"/>
    </location>
</feature>
<comment type="similarity">
    <text evidence="2">Belongs to the ABC transporter superfamily. ABCC family. Conjugate transporter (TC 3.A.1.208) subfamily.</text>
</comment>
<feature type="transmembrane region" description="Helical" evidence="12">
    <location>
        <begin position="1043"/>
        <end position="1069"/>
    </location>
</feature>
<dbReference type="FunFam" id="3.40.50.300:FF:000610">
    <property type="entry name" value="Multidrug resistance-associated ABC transporter"/>
    <property type="match status" value="1"/>
</dbReference>
<dbReference type="GO" id="GO:0005524">
    <property type="term" value="F:ATP binding"/>
    <property type="evidence" value="ECO:0007669"/>
    <property type="project" value="UniProtKB-KW"/>
</dbReference>